<dbReference type="InterPro" id="IPR003156">
    <property type="entry name" value="DHHA1_dom"/>
</dbReference>
<comment type="similarity">
    <text evidence="1">Belongs to the RecJ family.</text>
</comment>
<evidence type="ECO:0000256" key="1">
    <source>
        <dbReference type="ARBA" id="ARBA00005915"/>
    </source>
</evidence>
<dbReference type="Gene3D" id="3.10.310.30">
    <property type="match status" value="1"/>
</dbReference>
<keyword evidence="5 9" id="KW-0269">Exonuclease</keyword>
<name>A0ABU0J5D4_9HYPH</name>
<dbReference type="RefSeq" id="WP_307270195.1">
    <property type="nucleotide sequence ID" value="NZ_JAUSVX010000002.1"/>
</dbReference>
<evidence type="ECO:0000259" key="7">
    <source>
        <dbReference type="Pfam" id="PF02272"/>
    </source>
</evidence>
<evidence type="ECO:0000313" key="9">
    <source>
        <dbReference type="EMBL" id="MDQ0468673.1"/>
    </source>
</evidence>
<dbReference type="PANTHER" id="PTHR30255">
    <property type="entry name" value="SINGLE-STRANDED-DNA-SPECIFIC EXONUCLEASE RECJ"/>
    <property type="match status" value="1"/>
</dbReference>
<keyword evidence="10" id="KW-1185">Reference proteome</keyword>
<evidence type="ECO:0000256" key="5">
    <source>
        <dbReference type="ARBA" id="ARBA00022839"/>
    </source>
</evidence>
<proteinExistence type="inferred from homology"/>
<dbReference type="InterPro" id="IPR038763">
    <property type="entry name" value="DHH_sf"/>
</dbReference>
<organism evidence="9 10">
    <name type="scientific">Labrys wisconsinensis</name>
    <dbReference type="NCBI Taxonomy" id="425677"/>
    <lineage>
        <taxon>Bacteria</taxon>
        <taxon>Pseudomonadati</taxon>
        <taxon>Pseudomonadota</taxon>
        <taxon>Alphaproteobacteria</taxon>
        <taxon>Hyphomicrobiales</taxon>
        <taxon>Xanthobacteraceae</taxon>
        <taxon>Labrys</taxon>
    </lineage>
</organism>
<evidence type="ECO:0000256" key="3">
    <source>
        <dbReference type="ARBA" id="ARBA00022722"/>
    </source>
</evidence>
<dbReference type="PANTHER" id="PTHR30255:SF2">
    <property type="entry name" value="SINGLE-STRANDED-DNA-SPECIFIC EXONUCLEASE RECJ"/>
    <property type="match status" value="1"/>
</dbReference>
<reference evidence="9 10" key="1">
    <citation type="submission" date="2023-07" db="EMBL/GenBank/DDBJ databases">
        <title>Genomic Encyclopedia of Type Strains, Phase IV (KMG-IV): sequencing the most valuable type-strain genomes for metagenomic binning, comparative biology and taxonomic classification.</title>
        <authorList>
            <person name="Goeker M."/>
        </authorList>
    </citation>
    <scope>NUCLEOTIDE SEQUENCE [LARGE SCALE GENOMIC DNA]</scope>
    <source>
        <strain evidence="9 10">DSM 19619</strain>
    </source>
</reference>
<keyword evidence="4 9" id="KW-0378">Hydrolase</keyword>
<evidence type="ECO:0000259" key="6">
    <source>
        <dbReference type="Pfam" id="PF01368"/>
    </source>
</evidence>
<feature type="domain" description="DHHA1" evidence="7">
    <location>
        <begin position="377"/>
        <end position="470"/>
    </location>
</feature>
<evidence type="ECO:0000259" key="8">
    <source>
        <dbReference type="Pfam" id="PF17768"/>
    </source>
</evidence>
<dbReference type="Pfam" id="PF01368">
    <property type="entry name" value="DHH"/>
    <property type="match status" value="1"/>
</dbReference>
<dbReference type="InterPro" id="IPR041122">
    <property type="entry name" value="RecJ_OB"/>
</dbReference>
<dbReference type="Pfam" id="PF02272">
    <property type="entry name" value="DHHA1"/>
    <property type="match status" value="1"/>
</dbReference>
<evidence type="ECO:0000256" key="4">
    <source>
        <dbReference type="ARBA" id="ARBA00022801"/>
    </source>
</evidence>
<evidence type="ECO:0000313" key="10">
    <source>
        <dbReference type="Proteomes" id="UP001242480"/>
    </source>
</evidence>
<sequence>MLDTPARRAFLGVESSFTGKAWRDRLGGAAAAQAVAIAQRLGAPELLGRILAGRGVSADQAEAFLDTSIRRWMPDPSTLTGMDAATERLARAVTERQRVAIFGDYDVDGATSSALLAGWLRQVGITPKIHIPDRIFEGYGPNVDAIRGLRAEGADLLVTVDCGTTSLETLAEARRIGFDTLVIDHHQAGELLPEAVAVVNPNRLDDLSGQGHLAACGVVFLLLVAANRSLRRLGFWSPERPEPDLVAMLDLVALGTVADVVPLRGLNRAYVVRGLATLRRRARPGLRALMDVARLDGPPLPYHLGYLLGPRINAGGRIGDAALGARLLLTEDEAEAAAIAATLDRLNRERQTIEGAMLEEALAEAEAGLGREGQGAAVVTASESWHPGVVGLIAARLKERYGRPAFAIAFGRDGVGAGSGRSIAGVDLGRAVQAALAAGLLVKGGGHAMAAGVTLARADLGRFRAFLEEHLAVAVTAAKAAAALEIDGALSASGATPELIETVERAGPFGQGNPEPVFALSSHVVALAQEAGGAHLRLRLKAADGAVLDAVAFRALGQPLGEALMRRRGSPVHIVGTLGIDRWGGRERVQMRVIDAAAPG</sequence>
<dbReference type="InterPro" id="IPR051673">
    <property type="entry name" value="SSDNA_exonuclease_RecJ"/>
</dbReference>
<feature type="domain" description="DDH" evidence="6">
    <location>
        <begin position="98"/>
        <end position="256"/>
    </location>
</feature>
<keyword evidence="3" id="KW-0540">Nuclease</keyword>
<evidence type="ECO:0000256" key="2">
    <source>
        <dbReference type="ARBA" id="ARBA00019841"/>
    </source>
</evidence>
<dbReference type="Proteomes" id="UP001242480">
    <property type="component" value="Unassembled WGS sequence"/>
</dbReference>
<dbReference type="Gene3D" id="3.90.1640.30">
    <property type="match status" value="1"/>
</dbReference>
<gene>
    <name evidence="9" type="ORF">QO011_001673</name>
</gene>
<accession>A0ABU0J5D4</accession>
<dbReference type="InterPro" id="IPR001667">
    <property type="entry name" value="DDH_dom"/>
</dbReference>
<protein>
    <recommendedName>
        <fullName evidence="2">Single-stranded-DNA-specific exonuclease RecJ</fullName>
    </recommendedName>
</protein>
<dbReference type="SUPFAM" id="SSF64182">
    <property type="entry name" value="DHH phosphoesterases"/>
    <property type="match status" value="1"/>
</dbReference>
<dbReference type="Pfam" id="PF17768">
    <property type="entry name" value="RecJ_OB"/>
    <property type="match status" value="1"/>
</dbReference>
<dbReference type="GO" id="GO:0004527">
    <property type="term" value="F:exonuclease activity"/>
    <property type="evidence" value="ECO:0007669"/>
    <property type="project" value="UniProtKB-KW"/>
</dbReference>
<comment type="caution">
    <text evidence="9">The sequence shown here is derived from an EMBL/GenBank/DDBJ whole genome shotgun (WGS) entry which is preliminary data.</text>
</comment>
<dbReference type="InterPro" id="IPR004610">
    <property type="entry name" value="RecJ"/>
</dbReference>
<feature type="domain" description="RecJ OB" evidence="8">
    <location>
        <begin position="486"/>
        <end position="595"/>
    </location>
</feature>
<dbReference type="EMBL" id="JAUSVX010000002">
    <property type="protein sequence ID" value="MDQ0468673.1"/>
    <property type="molecule type" value="Genomic_DNA"/>
</dbReference>
<dbReference type="NCBIfam" id="TIGR00644">
    <property type="entry name" value="recJ"/>
    <property type="match status" value="1"/>
</dbReference>